<keyword evidence="3 8" id="KW-0812">Transmembrane</keyword>
<evidence type="ECO:0000313" key="10">
    <source>
        <dbReference type="EMBL" id="GIG10439.1"/>
    </source>
</evidence>
<feature type="transmembrane region" description="Helical" evidence="8">
    <location>
        <begin position="66"/>
        <end position="88"/>
    </location>
</feature>
<dbReference type="GO" id="GO:0005249">
    <property type="term" value="F:voltage-gated potassium channel activity"/>
    <property type="evidence" value="ECO:0007669"/>
    <property type="project" value="InterPro"/>
</dbReference>
<dbReference type="InterPro" id="IPR013099">
    <property type="entry name" value="K_chnl_dom"/>
</dbReference>
<feature type="transmembrane region" description="Helical" evidence="8">
    <location>
        <begin position="12"/>
        <end position="32"/>
    </location>
</feature>
<dbReference type="RefSeq" id="WP_239167925.1">
    <property type="nucleotide sequence ID" value="NZ_BAAALC010000078.1"/>
</dbReference>
<evidence type="ECO:0000256" key="5">
    <source>
        <dbReference type="ARBA" id="ARBA00023065"/>
    </source>
</evidence>
<evidence type="ECO:0000256" key="3">
    <source>
        <dbReference type="ARBA" id="ARBA00022692"/>
    </source>
</evidence>
<dbReference type="PANTHER" id="PTHR11537">
    <property type="entry name" value="VOLTAGE-GATED POTASSIUM CHANNEL"/>
    <property type="match status" value="1"/>
</dbReference>
<evidence type="ECO:0000313" key="11">
    <source>
        <dbReference type="Proteomes" id="UP000630887"/>
    </source>
</evidence>
<dbReference type="SUPFAM" id="SSF81324">
    <property type="entry name" value="Voltage-gated potassium channels"/>
    <property type="match status" value="1"/>
</dbReference>
<accession>A0A8J3L2Z6</accession>
<keyword evidence="7 10" id="KW-0407">Ion channel</keyword>
<evidence type="ECO:0000256" key="7">
    <source>
        <dbReference type="ARBA" id="ARBA00023303"/>
    </source>
</evidence>
<reference evidence="10 11" key="1">
    <citation type="submission" date="2021-01" db="EMBL/GenBank/DDBJ databases">
        <title>Whole genome shotgun sequence of Catellatospora coxensis NBRC 107359.</title>
        <authorList>
            <person name="Komaki H."/>
            <person name="Tamura T."/>
        </authorList>
    </citation>
    <scope>NUCLEOTIDE SEQUENCE [LARGE SCALE GENOMIC DNA]</scope>
    <source>
        <strain evidence="10 11">NBRC 107359</strain>
    </source>
</reference>
<organism evidence="10 11">
    <name type="scientific">Catellatospora coxensis</name>
    <dbReference type="NCBI Taxonomy" id="310354"/>
    <lineage>
        <taxon>Bacteria</taxon>
        <taxon>Bacillati</taxon>
        <taxon>Actinomycetota</taxon>
        <taxon>Actinomycetes</taxon>
        <taxon>Micromonosporales</taxon>
        <taxon>Micromonosporaceae</taxon>
        <taxon>Catellatospora</taxon>
    </lineage>
</organism>
<evidence type="ECO:0000256" key="6">
    <source>
        <dbReference type="ARBA" id="ARBA00023136"/>
    </source>
</evidence>
<dbReference type="PANTHER" id="PTHR11537:SF254">
    <property type="entry name" value="POTASSIUM VOLTAGE-GATED CHANNEL PROTEIN SHAB"/>
    <property type="match status" value="1"/>
</dbReference>
<sequence length="145" mass="16178">MNLLKRFTNSPKALVVSYLLLIMASAAIYRLVEEGKTLGDALWWAVVTASTVGYGDTYPETWPGRVMAGILISVMILFVIPLITAHFASKLIVDNDAFQHEEQEEIKNQLREIRRIVERLAPADAERAGAALDAVEARTEGDRHR</sequence>
<keyword evidence="6 8" id="KW-0472">Membrane</keyword>
<dbReference type="Pfam" id="PF07885">
    <property type="entry name" value="Ion_trans_2"/>
    <property type="match status" value="1"/>
</dbReference>
<keyword evidence="11" id="KW-1185">Reference proteome</keyword>
<dbReference type="Gene3D" id="1.10.287.70">
    <property type="match status" value="1"/>
</dbReference>
<comment type="caution">
    <text evidence="10">The sequence shown here is derived from an EMBL/GenBank/DDBJ whole genome shotgun (WGS) entry which is preliminary data.</text>
</comment>
<dbReference type="AlphaFoldDB" id="A0A8J3L2Z6"/>
<dbReference type="InterPro" id="IPR028325">
    <property type="entry name" value="VG_K_chnl"/>
</dbReference>
<protein>
    <submittedName>
        <fullName evidence="10">Potassium channel protein</fullName>
    </submittedName>
</protein>
<dbReference type="GO" id="GO:0001508">
    <property type="term" value="P:action potential"/>
    <property type="evidence" value="ECO:0007669"/>
    <property type="project" value="TreeGrafter"/>
</dbReference>
<evidence type="ECO:0000256" key="1">
    <source>
        <dbReference type="ARBA" id="ARBA00004141"/>
    </source>
</evidence>
<gene>
    <name evidence="10" type="primary">yjdJ</name>
    <name evidence="10" type="ORF">Cco03nite_71390</name>
</gene>
<keyword evidence="5" id="KW-0406">Ion transport</keyword>
<evidence type="ECO:0000259" key="9">
    <source>
        <dbReference type="Pfam" id="PF07885"/>
    </source>
</evidence>
<name>A0A8J3L2Z6_9ACTN</name>
<keyword evidence="4 8" id="KW-1133">Transmembrane helix</keyword>
<dbReference type="Proteomes" id="UP000630887">
    <property type="component" value="Unassembled WGS sequence"/>
</dbReference>
<comment type="subcellular location">
    <subcellularLocation>
        <location evidence="1">Membrane</location>
        <topology evidence="1">Multi-pass membrane protein</topology>
    </subcellularLocation>
</comment>
<evidence type="ECO:0000256" key="4">
    <source>
        <dbReference type="ARBA" id="ARBA00022989"/>
    </source>
</evidence>
<dbReference type="EMBL" id="BONI01000089">
    <property type="protein sequence ID" value="GIG10439.1"/>
    <property type="molecule type" value="Genomic_DNA"/>
</dbReference>
<dbReference type="GO" id="GO:0008076">
    <property type="term" value="C:voltage-gated potassium channel complex"/>
    <property type="evidence" value="ECO:0007669"/>
    <property type="project" value="InterPro"/>
</dbReference>
<evidence type="ECO:0000256" key="8">
    <source>
        <dbReference type="SAM" id="Phobius"/>
    </source>
</evidence>
<feature type="domain" description="Potassium channel" evidence="9">
    <location>
        <begin position="18"/>
        <end position="84"/>
    </location>
</feature>
<proteinExistence type="predicted"/>
<keyword evidence="2" id="KW-0813">Transport</keyword>
<evidence type="ECO:0000256" key="2">
    <source>
        <dbReference type="ARBA" id="ARBA00022448"/>
    </source>
</evidence>